<keyword evidence="4" id="KW-0418">Kinase</keyword>
<keyword evidence="1" id="KW-0597">Phosphoprotein</keyword>
<dbReference type="STRING" id="3988.B9TM76"/>
<accession>B9TM76</accession>
<dbReference type="FunFam" id="1.10.287.130:FF:000045">
    <property type="entry name" value="Two-component system sensor histidine kinase/response regulator"/>
    <property type="match status" value="1"/>
</dbReference>
<evidence type="ECO:0000256" key="1">
    <source>
        <dbReference type="ARBA" id="ARBA00022553"/>
    </source>
</evidence>
<dbReference type="Pfam" id="PF00512">
    <property type="entry name" value="HisKA"/>
    <property type="match status" value="1"/>
</dbReference>
<dbReference type="InterPro" id="IPR029016">
    <property type="entry name" value="GAF-like_dom_sf"/>
</dbReference>
<dbReference type="EMBL" id="EQ988381">
    <property type="protein sequence ID" value="EEF23038.1"/>
    <property type="molecule type" value="Genomic_DNA"/>
</dbReference>
<reference evidence="5" key="1">
    <citation type="journal article" date="2010" name="Nat. Biotechnol.">
        <title>Draft genome sequence of the oilseed species Ricinus communis.</title>
        <authorList>
            <person name="Chan A.P."/>
            <person name="Crabtree J."/>
            <person name="Zhao Q."/>
            <person name="Lorenzi H."/>
            <person name="Orvis J."/>
            <person name="Puiu D."/>
            <person name="Melake-Berhan A."/>
            <person name="Jones K.M."/>
            <person name="Redman J."/>
            <person name="Chen G."/>
            <person name="Cahoon E.B."/>
            <person name="Gedil M."/>
            <person name="Stanke M."/>
            <person name="Haas B.J."/>
            <person name="Wortman J.R."/>
            <person name="Fraser-Liggett C.M."/>
            <person name="Ravel J."/>
            <person name="Rabinowicz P.D."/>
        </authorList>
    </citation>
    <scope>NUCLEOTIDE SEQUENCE [LARGE SCALE GENOMIC DNA]</scope>
    <source>
        <strain evidence="5">cv. Hale</strain>
    </source>
</reference>
<gene>
    <name evidence="4" type="ORF">RCOM_2029090</name>
</gene>
<dbReference type="CDD" id="cd00082">
    <property type="entry name" value="HisKA"/>
    <property type="match status" value="1"/>
</dbReference>
<feature type="non-terminal residue" evidence="4">
    <location>
        <position position="310"/>
    </location>
</feature>
<dbReference type="Proteomes" id="UP000008311">
    <property type="component" value="Unassembled WGS sequence"/>
</dbReference>
<evidence type="ECO:0000313" key="5">
    <source>
        <dbReference type="Proteomes" id="UP000008311"/>
    </source>
</evidence>
<dbReference type="AlphaFoldDB" id="B9TM76"/>
<dbReference type="SUPFAM" id="SSF55781">
    <property type="entry name" value="GAF domain-like"/>
    <property type="match status" value="1"/>
</dbReference>
<keyword evidence="4" id="KW-0808">Transferase</keyword>
<dbReference type="Gene3D" id="1.10.287.130">
    <property type="match status" value="1"/>
</dbReference>
<feature type="non-terminal residue" evidence="4">
    <location>
        <position position="1"/>
    </location>
</feature>
<sequence length="310" mass="33641">RGEATWDEALLLFLERSGFPEETYHTFSYSPLYDDASRVTGMLCVVTEVTEREIGERRLRVLRDLAAPDVAANGEGRSVAGSCERTCRVLAQNPADVSFAALYLFDAQTQTARRAARSSAQTEAALPLTLSLAAGASPWPVAALLATETSQALADLPQRGIQIAAQPWPDLVQDALVLPLKGATGLAGFLVAGASPRLPLDDKYRDFLDLVAGQISAALADAQAYEAERQRAQALAEIDRAKTVFFSNVSHEFRTPLTLMLGPLQEMADAPETPPTQRARLDLAHRNALRLLKLVNSLLDFSRVEAGREK</sequence>
<keyword evidence="5" id="KW-1185">Reference proteome</keyword>
<keyword evidence="2" id="KW-0675">Receptor</keyword>
<evidence type="ECO:0000256" key="2">
    <source>
        <dbReference type="ARBA" id="ARBA00023170"/>
    </source>
</evidence>
<evidence type="ECO:0000259" key="3">
    <source>
        <dbReference type="SMART" id="SM00388"/>
    </source>
</evidence>
<dbReference type="SMART" id="SM00388">
    <property type="entry name" value="HisKA"/>
    <property type="match status" value="1"/>
</dbReference>
<protein>
    <submittedName>
        <fullName evidence="4">Double histidine kinase dhkd, putative</fullName>
    </submittedName>
</protein>
<dbReference type="Gene3D" id="3.30.450.20">
    <property type="entry name" value="PAS domain"/>
    <property type="match status" value="1"/>
</dbReference>
<dbReference type="SUPFAM" id="SSF47384">
    <property type="entry name" value="Homodimeric domain of signal transducing histidine kinase"/>
    <property type="match status" value="1"/>
</dbReference>
<dbReference type="Gene3D" id="3.30.450.40">
    <property type="match status" value="1"/>
</dbReference>
<feature type="domain" description="Signal transduction histidine kinase dimerisation/phosphoacceptor" evidence="3">
    <location>
        <begin position="241"/>
        <end position="307"/>
    </location>
</feature>
<evidence type="ECO:0000313" key="4">
    <source>
        <dbReference type="EMBL" id="EEF23038.1"/>
    </source>
</evidence>
<dbReference type="GO" id="GO:0000155">
    <property type="term" value="F:phosphorelay sensor kinase activity"/>
    <property type="evidence" value="ECO:0007669"/>
    <property type="project" value="InterPro"/>
</dbReference>
<dbReference type="InParanoid" id="B9TM76"/>
<dbReference type="PANTHER" id="PTHR43547">
    <property type="entry name" value="TWO-COMPONENT HISTIDINE KINASE"/>
    <property type="match status" value="1"/>
</dbReference>
<dbReference type="PANTHER" id="PTHR43547:SF2">
    <property type="entry name" value="HYBRID SIGNAL TRANSDUCTION HISTIDINE KINASE C"/>
    <property type="match status" value="1"/>
</dbReference>
<organism evidence="4 5">
    <name type="scientific">Ricinus communis</name>
    <name type="common">Castor bean</name>
    <dbReference type="NCBI Taxonomy" id="3988"/>
    <lineage>
        <taxon>Eukaryota</taxon>
        <taxon>Viridiplantae</taxon>
        <taxon>Streptophyta</taxon>
        <taxon>Embryophyta</taxon>
        <taxon>Tracheophyta</taxon>
        <taxon>Spermatophyta</taxon>
        <taxon>Magnoliopsida</taxon>
        <taxon>eudicotyledons</taxon>
        <taxon>Gunneridae</taxon>
        <taxon>Pentapetalae</taxon>
        <taxon>rosids</taxon>
        <taxon>fabids</taxon>
        <taxon>Malpighiales</taxon>
        <taxon>Euphorbiaceae</taxon>
        <taxon>Acalyphoideae</taxon>
        <taxon>Acalypheae</taxon>
        <taxon>Ricinus</taxon>
    </lineage>
</organism>
<name>B9TM76_RICCO</name>
<dbReference type="InterPro" id="IPR036097">
    <property type="entry name" value="HisK_dim/P_sf"/>
</dbReference>
<proteinExistence type="predicted"/>
<dbReference type="InterPro" id="IPR003661">
    <property type="entry name" value="HisK_dim/P_dom"/>
</dbReference>